<dbReference type="Proteomes" id="UP000028984">
    <property type="component" value="Unassembled WGS sequence"/>
</dbReference>
<dbReference type="eggNOG" id="COG5340">
    <property type="taxonomic scope" value="Bacteria"/>
</dbReference>
<dbReference type="AlphaFoldDB" id="A0A087CSM6"/>
<dbReference type="EMBL" id="JGZK01000005">
    <property type="protein sequence ID" value="KFI86276.1"/>
    <property type="molecule type" value="Genomic_DNA"/>
</dbReference>
<evidence type="ECO:0000313" key="1">
    <source>
        <dbReference type="EMBL" id="KFI86276.1"/>
    </source>
</evidence>
<gene>
    <name evidence="1" type="ORF">BREU_1451</name>
</gene>
<keyword evidence="2" id="KW-1185">Reference proteome</keyword>
<dbReference type="STRING" id="1437610.BREU_1451"/>
<reference evidence="1 2" key="1">
    <citation type="submission" date="2014-03" db="EMBL/GenBank/DDBJ databases">
        <title>Genomics of Bifidobacteria.</title>
        <authorList>
            <person name="Ventura M."/>
            <person name="Milani C."/>
            <person name="Lugli G.A."/>
        </authorList>
    </citation>
    <scope>NUCLEOTIDE SEQUENCE [LARGE SCALE GENOMIC DNA]</scope>
    <source>
        <strain evidence="1 2">DSM 23975</strain>
    </source>
</reference>
<accession>A0A087CSM6</accession>
<protein>
    <recommendedName>
        <fullName evidence="3">CTP synthase</fullName>
    </recommendedName>
</protein>
<proteinExistence type="predicted"/>
<comment type="caution">
    <text evidence="1">The sequence shown here is derived from an EMBL/GenBank/DDBJ whole genome shotgun (WGS) entry which is preliminary data.</text>
</comment>
<sequence length="346" mass="38570">MVDHACHHVAAQHTVEFMKTHKTVTQLIHAAQSKQRCAYSTVPAEQLALQRRAKAGELTNTYKGSPSLYADTTYWLSLTPPERTMHIAKALGDAHPHWIFGGLTAATAYGFEHQWCLHQGSISIMTTGHGTQQRHSQLKRVYMPNAPSLAVREPTTGLLVTPPASTLIECARTYDFRFALPLFDSALAKGVSANDITQACSTMCVDYTPVFRLLRHANPRSENGGESLARGTMIEERFVVPDIQVPVQDPKNGAEYRVDFVWRLRNGRIVVAEYDGSRKYVDPSMTDNRSIHETVAKERERDSGLKRAGASEIVHLTYAEVYEKTPLNMKLLRAGIPQLDGTAENR</sequence>
<name>A0A087CSM6_9BIFI</name>
<evidence type="ECO:0008006" key="3">
    <source>
        <dbReference type="Google" id="ProtNLM"/>
    </source>
</evidence>
<evidence type="ECO:0000313" key="2">
    <source>
        <dbReference type="Proteomes" id="UP000028984"/>
    </source>
</evidence>
<organism evidence="1 2">
    <name type="scientific">Bifidobacterium reuteri DSM 23975</name>
    <dbReference type="NCBI Taxonomy" id="1437610"/>
    <lineage>
        <taxon>Bacteria</taxon>
        <taxon>Bacillati</taxon>
        <taxon>Actinomycetota</taxon>
        <taxon>Actinomycetes</taxon>
        <taxon>Bifidobacteriales</taxon>
        <taxon>Bifidobacteriaceae</taxon>
        <taxon>Bifidobacterium</taxon>
    </lineage>
</organism>